<dbReference type="PANTHER" id="PTHR14942:SF0">
    <property type="entry name" value="U11_U12 SMALL NUCLEAR RIBONUCLEOPROTEIN 25 KDA PROTEIN"/>
    <property type="match status" value="1"/>
</dbReference>
<proteinExistence type="predicted"/>
<evidence type="ECO:0000313" key="3">
    <source>
        <dbReference type="EMBL" id="PKY04203.1"/>
    </source>
</evidence>
<dbReference type="GeneID" id="36543477"/>
<dbReference type="GO" id="GO:0005681">
    <property type="term" value="C:spliceosomal complex"/>
    <property type="evidence" value="ECO:0007669"/>
    <property type="project" value="TreeGrafter"/>
</dbReference>
<dbReference type="EMBL" id="MSFM01000006">
    <property type="protein sequence ID" value="PKY04203.1"/>
    <property type="molecule type" value="Genomic_DNA"/>
</dbReference>
<reference evidence="3" key="1">
    <citation type="submission" date="2016-12" db="EMBL/GenBank/DDBJ databases">
        <title>The genomes of Aspergillus section Nigri reveals drivers in fungal speciation.</title>
        <authorList>
            <consortium name="DOE Joint Genome Institute"/>
            <person name="Vesth T.C."/>
            <person name="Nybo J."/>
            <person name="Theobald S."/>
            <person name="Brandl J."/>
            <person name="Frisvad J.C."/>
            <person name="Nielsen K.F."/>
            <person name="Lyhne E.K."/>
            <person name="Kogle M.E."/>
            <person name="Kuo A."/>
            <person name="Riley R."/>
            <person name="Clum A."/>
            <person name="Nolan M."/>
            <person name="Lipzen A."/>
            <person name="Salamov A."/>
            <person name="Henrissat B."/>
            <person name="Wiebenga A."/>
            <person name="De vries R.P."/>
            <person name="Grigoriev I.V."/>
            <person name="Mortensen U.H."/>
            <person name="Andersen M.R."/>
            <person name="Baker S.E."/>
        </authorList>
    </citation>
    <scope>NUCLEOTIDE SEQUENCE</scope>
    <source>
        <strain evidence="3">IBT 28561</strain>
    </source>
</reference>
<dbReference type="AlphaFoldDB" id="A0A2I1D2V2"/>
<organism evidence="3 4">
    <name type="scientific">Aspergillus campestris (strain IBT 28561)</name>
    <dbReference type="NCBI Taxonomy" id="1392248"/>
    <lineage>
        <taxon>Eukaryota</taxon>
        <taxon>Fungi</taxon>
        <taxon>Dikarya</taxon>
        <taxon>Ascomycota</taxon>
        <taxon>Pezizomycotina</taxon>
        <taxon>Eurotiomycetes</taxon>
        <taxon>Eurotiomycetidae</taxon>
        <taxon>Eurotiales</taxon>
        <taxon>Aspergillaceae</taxon>
        <taxon>Aspergillus</taxon>
        <taxon>Aspergillus subgen. Circumdati</taxon>
    </lineage>
</organism>
<gene>
    <name evidence="3" type="ORF">P168DRAFT_281850</name>
</gene>
<dbReference type="SUPFAM" id="SSF63491">
    <property type="entry name" value="BAG domain"/>
    <property type="match status" value="1"/>
</dbReference>
<feature type="region of interest" description="Disordered" evidence="1">
    <location>
        <begin position="15"/>
        <end position="35"/>
    </location>
</feature>
<comment type="caution">
    <text evidence="3">The sequence shown here is derived from an EMBL/GenBank/DDBJ whole genome shotgun (WGS) entry which is preliminary data.</text>
</comment>
<protein>
    <recommendedName>
        <fullName evidence="2">BAG domain-containing protein</fullName>
    </recommendedName>
</protein>
<feature type="compositionally biased region" description="Basic and acidic residues" evidence="1">
    <location>
        <begin position="202"/>
        <end position="211"/>
    </location>
</feature>
<dbReference type="GO" id="GO:0051087">
    <property type="term" value="F:protein-folding chaperone binding"/>
    <property type="evidence" value="ECO:0007669"/>
    <property type="project" value="InterPro"/>
</dbReference>
<dbReference type="Gene3D" id="1.20.58.120">
    <property type="entry name" value="BAG domain"/>
    <property type="match status" value="1"/>
</dbReference>
<keyword evidence="4" id="KW-1185">Reference proteome</keyword>
<dbReference type="RefSeq" id="XP_024692797.1">
    <property type="nucleotide sequence ID" value="XM_024835953.1"/>
</dbReference>
<dbReference type="OrthoDB" id="417450at2759"/>
<feature type="region of interest" description="Disordered" evidence="1">
    <location>
        <begin position="151"/>
        <end position="246"/>
    </location>
</feature>
<evidence type="ECO:0000256" key="1">
    <source>
        <dbReference type="SAM" id="MobiDB-lite"/>
    </source>
</evidence>
<dbReference type="Pfam" id="PF02179">
    <property type="entry name" value="BAG"/>
    <property type="match status" value="1"/>
</dbReference>
<feature type="domain" description="BAG" evidence="2">
    <location>
        <begin position="251"/>
        <end position="333"/>
    </location>
</feature>
<dbReference type="SUPFAM" id="SSF54236">
    <property type="entry name" value="Ubiquitin-like"/>
    <property type="match status" value="1"/>
</dbReference>
<feature type="compositionally biased region" description="Low complexity" evidence="1">
    <location>
        <begin position="169"/>
        <end position="186"/>
    </location>
</feature>
<feature type="compositionally biased region" description="Low complexity" evidence="1">
    <location>
        <begin position="212"/>
        <end position="227"/>
    </location>
</feature>
<sequence>MSWHSPLTNFLRRTPSTPYTTVPNNPPYISDQDYSYISPDDSARYERTRYAADSAAASEEEDNQPDTLLLKHRKNTYELHFPAYAISDGTLTVGQLRKRAAEVTRTRDPSRIVLLYKGEILQRDAVPCCAEGLKQDSEVLCVVSEVEVGEGSPRVGVGVEGGAGGVAGGVANDGAEQQQQQQQQTRTRNRNRNKNKKKLAKKEKEKSKKDTTTVPTEAARPTPTPTTGGSGSSTMPPPSPNLKNYPTARDQVEALREYLRRELVPPCEAYARSPPTEEKARAFENRKLSETILAQVILKADGIEPSGDAETRTARKALINEAQAALGLLDRVG</sequence>
<dbReference type="InterPro" id="IPR003103">
    <property type="entry name" value="BAG_domain"/>
</dbReference>
<accession>A0A2I1D2V2</accession>
<dbReference type="InterPro" id="IPR039690">
    <property type="entry name" value="SNRNP25"/>
</dbReference>
<feature type="compositionally biased region" description="Gly residues" evidence="1">
    <location>
        <begin position="158"/>
        <end position="168"/>
    </location>
</feature>
<dbReference type="PANTHER" id="PTHR14942">
    <property type="entry name" value="U11/U12 SMALL NUCLEAR RIBONUCLEOPROTEIN 25 KDA PROTEIN"/>
    <property type="match status" value="1"/>
</dbReference>
<dbReference type="GO" id="GO:0000398">
    <property type="term" value="P:mRNA splicing, via spliceosome"/>
    <property type="evidence" value="ECO:0007669"/>
    <property type="project" value="InterPro"/>
</dbReference>
<evidence type="ECO:0000313" key="4">
    <source>
        <dbReference type="Proteomes" id="UP000234254"/>
    </source>
</evidence>
<dbReference type="InterPro" id="IPR029071">
    <property type="entry name" value="Ubiquitin-like_domsf"/>
</dbReference>
<dbReference type="Gene3D" id="3.10.20.90">
    <property type="entry name" value="Phosphatidylinositol 3-kinase Catalytic Subunit, Chain A, domain 1"/>
    <property type="match status" value="1"/>
</dbReference>
<name>A0A2I1D2V2_ASPC2</name>
<feature type="compositionally biased region" description="Basic residues" evidence="1">
    <location>
        <begin position="187"/>
        <end position="201"/>
    </location>
</feature>
<dbReference type="InterPro" id="IPR036533">
    <property type="entry name" value="BAG_dom_sf"/>
</dbReference>
<dbReference type="Proteomes" id="UP000234254">
    <property type="component" value="Unassembled WGS sequence"/>
</dbReference>
<dbReference type="VEuPathDB" id="FungiDB:P168DRAFT_281850"/>
<dbReference type="PROSITE" id="PS51035">
    <property type="entry name" value="BAG"/>
    <property type="match status" value="1"/>
</dbReference>
<evidence type="ECO:0000259" key="2">
    <source>
        <dbReference type="PROSITE" id="PS51035"/>
    </source>
</evidence>